<dbReference type="GO" id="GO:0005634">
    <property type="term" value="C:nucleus"/>
    <property type="evidence" value="ECO:0007669"/>
    <property type="project" value="TreeGrafter"/>
</dbReference>
<keyword evidence="8" id="KW-0347">Helicase</keyword>
<dbReference type="CDD" id="cd18034">
    <property type="entry name" value="DEXHc_dicer"/>
    <property type="match status" value="1"/>
</dbReference>
<evidence type="ECO:0000259" key="17">
    <source>
        <dbReference type="PROSITE" id="PS50142"/>
    </source>
</evidence>
<accession>A0A423WKN8</accession>
<dbReference type="PANTHER" id="PTHR14950:SF37">
    <property type="entry name" value="ENDORIBONUCLEASE DICER"/>
    <property type="match status" value="1"/>
</dbReference>
<dbReference type="Pfam" id="PF00636">
    <property type="entry name" value="Ribonuclease_3"/>
    <property type="match status" value="2"/>
</dbReference>
<evidence type="ECO:0000256" key="9">
    <source>
        <dbReference type="ARBA" id="ARBA00022840"/>
    </source>
</evidence>
<feature type="domain" description="Helicase C-terminal" evidence="19">
    <location>
        <begin position="400"/>
        <end position="563"/>
    </location>
</feature>
<dbReference type="Pfam" id="PF00271">
    <property type="entry name" value="Helicase_C"/>
    <property type="match status" value="1"/>
</dbReference>
<evidence type="ECO:0000259" key="18">
    <source>
        <dbReference type="PROSITE" id="PS51192"/>
    </source>
</evidence>
<keyword evidence="13" id="KW-0464">Manganese</keyword>
<dbReference type="GO" id="GO:0030422">
    <property type="term" value="P:siRNA processing"/>
    <property type="evidence" value="ECO:0007669"/>
    <property type="project" value="TreeGrafter"/>
</dbReference>
<feature type="domain" description="Helicase ATP-binding" evidence="18">
    <location>
        <begin position="62"/>
        <end position="235"/>
    </location>
</feature>
<evidence type="ECO:0000256" key="15">
    <source>
        <dbReference type="SAM" id="MobiDB-lite"/>
    </source>
</evidence>
<keyword evidence="9" id="KW-0067">ATP-binding</keyword>
<dbReference type="OrthoDB" id="416741at2759"/>
<evidence type="ECO:0000259" key="19">
    <source>
        <dbReference type="PROSITE" id="PS51194"/>
    </source>
</evidence>
<dbReference type="GO" id="GO:0004525">
    <property type="term" value="F:ribonuclease III activity"/>
    <property type="evidence" value="ECO:0007669"/>
    <property type="project" value="InterPro"/>
</dbReference>
<dbReference type="STRING" id="252740.A0A423WKN8"/>
<evidence type="ECO:0000256" key="1">
    <source>
        <dbReference type="ARBA" id="ARBA00001936"/>
    </source>
</evidence>
<dbReference type="Gene3D" id="1.10.1520.10">
    <property type="entry name" value="Ribonuclease III domain"/>
    <property type="match status" value="2"/>
</dbReference>
<sequence length="1440" mass="161513">MAHYSDTSDGEDFEEILSHAIPEGDIIGASWAVERSPEETKPHKEGPGYAAKMTSRAYQLEMLEASLKENVIVAMDTGSGKTQVIEAELERMAPGKLIWFLATTNPLCFQQFGVIKSQIPFAQPKIIVGSNNVDSWSKSTWEGALLNVNVVVSTHQVLLDALMHAFIDISSLALIIFDEAHNCVKNHPGSRIMKECYWNAKTQGRPVPHIMGLTASPVVGSEISSLKELEATLDACCRSPTRHRDELMAHTQRPLMFNVSYKGKEQVTINEYTDSMLKIHQAWIGLKIADDPCVQSLRAENTDRARRELKRAIMKKDTYIQRSMKTFCRRNADIYGDLGSWAADWYISETIKRFMAGVKRPGAISENLKDAEVVCLARIFQNVNITAPPRLDKHSDLSDKVRKLIGVLRKYKGEARGIVFVKERATTVVLAHILATHPEVRKRYRTGTMVGTSFVPVIKQDFLDLADRDYSVSLDGFHAGRLNLLVATSVLEEGIDVPACNLVICMDKPASLKSFIQRRGRARMRESHLYLFGEESDVTARKEWETLEDEMKRHYNDELRELEKSQGLEDSETVDYPDLRVESTGARLTINDAKSHLQHFCATLSSRKYVDSRLDYIIEKLVSENYRPDTPDPIKATVLLPVSLPPHVRQATSMRTWLSEKDACKDAAFQAYKALFEEGLINENLLPFTQQDMGLEIKGRPGMMEANAQYNPWTEVALAWNRESVELHRRSLKLLDHSGSTRCEFELVLPVPIPEMPALVVYLDHNMHFRVHIDKDVIMADSDDASDHSLDLLSLGYVHRHLDIRDEDSAVRLIHRSGPSTMGKPGTVPFDANLVADGRCGFLVRDDFNSPYYYESLLPMKPGIECVQKVYRGFADDPENEPYLVVKKCPRGPGCFQRPPPPPQTPSTKLYSRVLPASGTRVDTIPLEYAEFGFLIPSLIHYIGLYLTATKLSETLLESLRLPDVSMIVDAICATGARGPTNYERIEFLGDSILKLCTTINVAATKLRWPEGLLSRLKDSIISNARLCSAAHESELDQYVVTGQLRFKGDNGERWRPPYISDLVQESTQAKPKRVMSTKTLADVVESVIGVSFIDGGLPKALQCMSLFLKEFQFRDFDTTRGILFGAAEPKNMVLPPVFKPLETLIGYEFREKSLLIEAMTHASFNVPGTTACLDRLEFIGDSILDYIVVQELYAINDPAPLENWEMHLLRTAAVNGDILGFLVMEWSHESERFDVVAAQDGSGDGGGGGRRGRKSSPPELRRTEVAQPLWSFMRYSSSLLTAEREVVCRRHEELRGAILEAVHAGTHYPWALLARLRAQKFFSDLFEALVGAIWVDSGGFEACAAFLERAGVLPYLRRMRRDGVHVLHPKEELGRLANSEEVEYEVREVEGSDGEGTEYACRVLVGEKQVVEVGGAKFREEAKVRAATEAVRILSGRGP</sequence>
<keyword evidence="22" id="KW-1185">Reference proteome</keyword>
<dbReference type="InterPro" id="IPR005034">
    <property type="entry name" value="Dicer_dimerisation"/>
</dbReference>
<comment type="cofactor">
    <cofactor evidence="2">
        <name>Mg(2+)</name>
        <dbReference type="ChEBI" id="CHEBI:18420"/>
    </cofactor>
</comment>
<dbReference type="Gene3D" id="3.30.160.380">
    <property type="entry name" value="Dicer dimerisation domain"/>
    <property type="match status" value="1"/>
</dbReference>
<feature type="domain" description="DRBM" evidence="16">
    <location>
        <begin position="1369"/>
        <end position="1437"/>
    </location>
</feature>
<dbReference type="GO" id="GO:0005737">
    <property type="term" value="C:cytoplasm"/>
    <property type="evidence" value="ECO:0007669"/>
    <property type="project" value="TreeGrafter"/>
</dbReference>
<evidence type="ECO:0000256" key="2">
    <source>
        <dbReference type="ARBA" id="ARBA00001946"/>
    </source>
</evidence>
<dbReference type="InterPro" id="IPR000999">
    <property type="entry name" value="RNase_III_dom"/>
</dbReference>
<evidence type="ECO:0000256" key="7">
    <source>
        <dbReference type="ARBA" id="ARBA00022801"/>
    </source>
</evidence>
<evidence type="ECO:0000256" key="14">
    <source>
        <dbReference type="PROSITE-ProRule" id="PRU00657"/>
    </source>
</evidence>
<dbReference type="GO" id="GO:0004386">
    <property type="term" value="F:helicase activity"/>
    <property type="evidence" value="ECO:0007669"/>
    <property type="project" value="UniProtKB-KW"/>
</dbReference>
<evidence type="ECO:0000256" key="8">
    <source>
        <dbReference type="ARBA" id="ARBA00022806"/>
    </source>
</evidence>
<reference evidence="21 22" key="1">
    <citation type="submission" date="2015-09" db="EMBL/GenBank/DDBJ databases">
        <title>Host preference determinants of Valsa canker pathogens revealed by comparative genomics.</title>
        <authorList>
            <person name="Yin Z."/>
            <person name="Huang L."/>
        </authorList>
    </citation>
    <scope>NUCLEOTIDE SEQUENCE [LARGE SCALE GENOMIC DNA]</scope>
    <source>
        <strain evidence="21 22">YSFL</strain>
    </source>
</reference>
<dbReference type="InterPro" id="IPR014720">
    <property type="entry name" value="dsRBD_dom"/>
</dbReference>
<dbReference type="Proteomes" id="UP000284375">
    <property type="component" value="Unassembled WGS sequence"/>
</dbReference>
<evidence type="ECO:0000256" key="3">
    <source>
        <dbReference type="ARBA" id="ARBA00022721"/>
    </source>
</evidence>
<dbReference type="Pfam" id="PF00270">
    <property type="entry name" value="DEAD"/>
    <property type="match status" value="1"/>
</dbReference>
<feature type="region of interest" description="Disordered" evidence="15">
    <location>
        <begin position="1239"/>
        <end position="1260"/>
    </location>
</feature>
<dbReference type="GO" id="GO:0003723">
    <property type="term" value="F:RNA binding"/>
    <property type="evidence" value="ECO:0007669"/>
    <property type="project" value="UniProtKB-UniRule"/>
</dbReference>
<dbReference type="Gene3D" id="3.40.50.300">
    <property type="entry name" value="P-loop containing nucleotide triphosphate hydrolases"/>
    <property type="match status" value="2"/>
</dbReference>
<dbReference type="GO" id="GO:0050688">
    <property type="term" value="P:regulation of defense response to virus"/>
    <property type="evidence" value="ECO:0007669"/>
    <property type="project" value="UniProtKB-KW"/>
</dbReference>
<dbReference type="PROSITE" id="PS51327">
    <property type="entry name" value="DICER_DSRBF"/>
    <property type="match status" value="1"/>
</dbReference>
<dbReference type="PROSITE" id="PS50142">
    <property type="entry name" value="RNASE_3_2"/>
    <property type="match status" value="2"/>
</dbReference>
<evidence type="ECO:0000256" key="4">
    <source>
        <dbReference type="ARBA" id="ARBA00022723"/>
    </source>
</evidence>
<feature type="domain" description="RNase III" evidence="17">
    <location>
        <begin position="1139"/>
        <end position="1339"/>
    </location>
</feature>
<keyword evidence="10" id="KW-0460">Magnesium</keyword>
<dbReference type="PROSITE" id="PS51194">
    <property type="entry name" value="HELICASE_CTER"/>
    <property type="match status" value="1"/>
</dbReference>
<dbReference type="SUPFAM" id="SSF54768">
    <property type="entry name" value="dsRNA-binding domain-like"/>
    <property type="match status" value="1"/>
</dbReference>
<evidence type="ECO:0000256" key="13">
    <source>
        <dbReference type="ARBA" id="ARBA00023211"/>
    </source>
</evidence>
<organism evidence="21 22">
    <name type="scientific">Cytospora chrysosperma</name>
    <name type="common">Cytospora canker fungus</name>
    <name type="synonym">Sphaeria chrysosperma</name>
    <dbReference type="NCBI Taxonomy" id="252740"/>
    <lineage>
        <taxon>Eukaryota</taxon>
        <taxon>Fungi</taxon>
        <taxon>Dikarya</taxon>
        <taxon>Ascomycota</taxon>
        <taxon>Pezizomycotina</taxon>
        <taxon>Sordariomycetes</taxon>
        <taxon>Sordariomycetidae</taxon>
        <taxon>Diaporthales</taxon>
        <taxon>Cytosporaceae</taxon>
        <taxon>Cytospora</taxon>
    </lineage>
</organism>
<dbReference type="PROSITE" id="PS50137">
    <property type="entry name" value="DS_RBD"/>
    <property type="match status" value="1"/>
</dbReference>
<dbReference type="SMART" id="SM00535">
    <property type="entry name" value="RIBOc"/>
    <property type="match status" value="2"/>
</dbReference>
<keyword evidence="5" id="KW-0677">Repeat</keyword>
<evidence type="ECO:0000256" key="5">
    <source>
        <dbReference type="ARBA" id="ARBA00022737"/>
    </source>
</evidence>
<keyword evidence="3" id="KW-0930">Antiviral protein</keyword>
<comment type="similarity">
    <text evidence="14">Belongs to the helicase family. Dicer subfamily.</text>
</comment>
<evidence type="ECO:0008006" key="23">
    <source>
        <dbReference type="Google" id="ProtNLM"/>
    </source>
</evidence>
<keyword evidence="11 14" id="KW-0694">RNA-binding</keyword>
<keyword evidence="7" id="KW-0378">Hydrolase</keyword>
<evidence type="ECO:0000313" key="21">
    <source>
        <dbReference type="EMBL" id="ROW03951.1"/>
    </source>
</evidence>
<dbReference type="InterPro" id="IPR011545">
    <property type="entry name" value="DEAD/DEAH_box_helicase_dom"/>
</dbReference>
<dbReference type="PROSITE" id="PS51192">
    <property type="entry name" value="HELICASE_ATP_BIND_1"/>
    <property type="match status" value="1"/>
</dbReference>
<feature type="domain" description="Dicer dsRNA-binding fold" evidence="20">
    <location>
        <begin position="593"/>
        <end position="695"/>
    </location>
</feature>
<keyword evidence="12" id="KW-0051">Antiviral defense</keyword>
<dbReference type="InterPro" id="IPR038248">
    <property type="entry name" value="Dicer_dimer_sf"/>
</dbReference>
<evidence type="ECO:0000259" key="16">
    <source>
        <dbReference type="PROSITE" id="PS50137"/>
    </source>
</evidence>
<name>A0A423WKN8_CYTCH</name>
<dbReference type="InterPro" id="IPR001650">
    <property type="entry name" value="Helicase_C-like"/>
</dbReference>
<evidence type="ECO:0000259" key="20">
    <source>
        <dbReference type="PROSITE" id="PS51327"/>
    </source>
</evidence>
<dbReference type="SUPFAM" id="SSF69065">
    <property type="entry name" value="RNase III domain-like"/>
    <property type="match status" value="2"/>
</dbReference>
<proteinExistence type="inferred from homology"/>
<evidence type="ECO:0000256" key="11">
    <source>
        <dbReference type="ARBA" id="ARBA00022884"/>
    </source>
</evidence>
<dbReference type="PANTHER" id="PTHR14950">
    <property type="entry name" value="DICER-RELATED"/>
    <property type="match status" value="1"/>
</dbReference>
<dbReference type="SUPFAM" id="SSF52540">
    <property type="entry name" value="P-loop containing nucleoside triphosphate hydrolases"/>
    <property type="match status" value="1"/>
</dbReference>
<evidence type="ECO:0000313" key="22">
    <source>
        <dbReference type="Proteomes" id="UP000284375"/>
    </source>
</evidence>
<dbReference type="EMBL" id="LJZO01000002">
    <property type="protein sequence ID" value="ROW03951.1"/>
    <property type="molecule type" value="Genomic_DNA"/>
</dbReference>
<dbReference type="InterPro" id="IPR027417">
    <property type="entry name" value="P-loop_NTPase"/>
</dbReference>
<protein>
    <recommendedName>
        <fullName evidence="23">Dicer-like protein 2</fullName>
    </recommendedName>
</protein>
<dbReference type="InterPro" id="IPR014001">
    <property type="entry name" value="Helicase_ATP-bd"/>
</dbReference>
<gene>
    <name evidence="21" type="ORF">VSDG_00803</name>
</gene>
<dbReference type="InterPro" id="IPR036389">
    <property type="entry name" value="RNase_III_sf"/>
</dbReference>
<dbReference type="CDD" id="cd18802">
    <property type="entry name" value="SF2_C_dicer"/>
    <property type="match status" value="1"/>
</dbReference>
<evidence type="ECO:0000256" key="12">
    <source>
        <dbReference type="ARBA" id="ARBA00023118"/>
    </source>
</evidence>
<dbReference type="Pfam" id="PF03368">
    <property type="entry name" value="Dicer_dimer"/>
    <property type="match status" value="1"/>
</dbReference>
<evidence type="ECO:0000256" key="6">
    <source>
        <dbReference type="ARBA" id="ARBA00022741"/>
    </source>
</evidence>
<dbReference type="GO" id="GO:0005524">
    <property type="term" value="F:ATP binding"/>
    <property type="evidence" value="ECO:0007669"/>
    <property type="project" value="UniProtKB-KW"/>
</dbReference>
<dbReference type="GO" id="GO:0051607">
    <property type="term" value="P:defense response to virus"/>
    <property type="evidence" value="ECO:0007669"/>
    <property type="project" value="UniProtKB-KW"/>
</dbReference>
<dbReference type="SMART" id="SM00487">
    <property type="entry name" value="DEXDc"/>
    <property type="match status" value="1"/>
</dbReference>
<dbReference type="SMART" id="SM00490">
    <property type="entry name" value="HELICc"/>
    <property type="match status" value="1"/>
</dbReference>
<dbReference type="GO" id="GO:0046872">
    <property type="term" value="F:metal ion binding"/>
    <property type="evidence" value="ECO:0007669"/>
    <property type="project" value="UniProtKB-KW"/>
</dbReference>
<feature type="domain" description="RNase III" evidence="17">
    <location>
        <begin position="949"/>
        <end position="1097"/>
    </location>
</feature>
<keyword evidence="6" id="KW-0547">Nucleotide-binding</keyword>
<dbReference type="CDD" id="cd00593">
    <property type="entry name" value="RIBOc"/>
    <property type="match status" value="2"/>
</dbReference>
<evidence type="ECO:0000256" key="10">
    <source>
        <dbReference type="ARBA" id="ARBA00022842"/>
    </source>
</evidence>
<comment type="caution">
    <text evidence="21">The sequence shown here is derived from an EMBL/GenBank/DDBJ whole genome shotgun (WGS) entry which is preliminary data.</text>
</comment>
<comment type="cofactor">
    <cofactor evidence="1">
        <name>Mn(2+)</name>
        <dbReference type="ChEBI" id="CHEBI:29035"/>
    </cofactor>
</comment>
<keyword evidence="4" id="KW-0479">Metal-binding</keyword>